<name>A0A8H3ENX8_9LECA</name>
<dbReference type="Proteomes" id="UP000664534">
    <property type="component" value="Unassembled WGS sequence"/>
</dbReference>
<evidence type="ECO:0000313" key="2">
    <source>
        <dbReference type="Proteomes" id="UP000664534"/>
    </source>
</evidence>
<keyword evidence="2" id="KW-1185">Reference proteome</keyword>
<reference evidence="1" key="1">
    <citation type="submission" date="2021-03" db="EMBL/GenBank/DDBJ databases">
        <authorList>
            <person name="Tagirdzhanova G."/>
        </authorList>
    </citation>
    <scope>NUCLEOTIDE SEQUENCE</scope>
</reference>
<dbReference type="AlphaFoldDB" id="A0A8H3ENX8"/>
<organism evidence="1 2">
    <name type="scientific">Imshaugia aleurites</name>
    <dbReference type="NCBI Taxonomy" id="172621"/>
    <lineage>
        <taxon>Eukaryota</taxon>
        <taxon>Fungi</taxon>
        <taxon>Dikarya</taxon>
        <taxon>Ascomycota</taxon>
        <taxon>Pezizomycotina</taxon>
        <taxon>Lecanoromycetes</taxon>
        <taxon>OSLEUM clade</taxon>
        <taxon>Lecanoromycetidae</taxon>
        <taxon>Lecanorales</taxon>
        <taxon>Lecanorineae</taxon>
        <taxon>Parmeliaceae</taxon>
        <taxon>Imshaugia</taxon>
    </lineage>
</organism>
<proteinExistence type="predicted"/>
<accession>A0A8H3ENX8</accession>
<sequence length="225" mass="25520">MNSDKGDSVNEGGALLEAARQVKILEDGTVHVIYTSYAAYNHDQQLLKAAKMTHDQVANASSTDRLTSLPTEVQLEIMRYLIPNRGRIAIGVDYLTTRWNVLYNNIDQAHSIDTPLGCFEMLVFHTPAHLYLTRLEVMIDTYGACMGYVMNDDRLLKALQHAKGLRELELFVKLGTPDIIPFLNKLGHIRSIKVFSWSGKDVLYEIQIAKRNKDWVQPRQTSEIS</sequence>
<dbReference type="EMBL" id="CAJPDT010000006">
    <property type="protein sequence ID" value="CAF9909432.1"/>
    <property type="molecule type" value="Genomic_DNA"/>
</dbReference>
<comment type="caution">
    <text evidence="1">The sequence shown here is derived from an EMBL/GenBank/DDBJ whole genome shotgun (WGS) entry which is preliminary data.</text>
</comment>
<dbReference type="OrthoDB" id="10284529at2759"/>
<evidence type="ECO:0000313" key="1">
    <source>
        <dbReference type="EMBL" id="CAF9909432.1"/>
    </source>
</evidence>
<protein>
    <submittedName>
        <fullName evidence="1">Uncharacterized protein</fullName>
    </submittedName>
</protein>
<gene>
    <name evidence="1" type="ORF">IMSHALPRED_008359</name>
</gene>